<sequence>MRSAPGTAFNDLADTPGTLITVTGIPADPVIDEHARTVTVGAGVRYGVLAAWLHERGWALHNMGSLPHISVGGAIATGTHGSGVTHGCLSDAVAGLTYVGSRGALRTMERGQDGFDALPVGLGAYGVVVRVTLDIQPTYAVRQDVYRGLPWKALLDDLPGVMGAGYSVSAFTTWDEDTVQQVWRKTRIGAGDAPGPQWLGSRLEHPEESGLVGADPAQAHRARRSRGPLA</sequence>
<dbReference type="PROSITE" id="PS51387">
    <property type="entry name" value="FAD_PCMH"/>
    <property type="match status" value="1"/>
</dbReference>
<gene>
    <name evidence="3" type="ORF">GCM10025876_22870</name>
</gene>
<dbReference type="InterPro" id="IPR006094">
    <property type="entry name" value="Oxid_FAD_bind_N"/>
</dbReference>
<dbReference type="EMBL" id="BSUN01000001">
    <property type="protein sequence ID" value="GMA36083.1"/>
    <property type="molecule type" value="Genomic_DNA"/>
</dbReference>
<keyword evidence="4" id="KW-1185">Reference proteome</keyword>
<dbReference type="RefSeq" id="WP_284328384.1">
    <property type="nucleotide sequence ID" value="NZ_BSUN01000001.1"/>
</dbReference>
<feature type="domain" description="FAD-binding PCMH-type" evidence="2">
    <location>
        <begin position="1"/>
        <end position="138"/>
    </location>
</feature>
<dbReference type="Proteomes" id="UP001157125">
    <property type="component" value="Unassembled WGS sequence"/>
</dbReference>
<evidence type="ECO:0000313" key="3">
    <source>
        <dbReference type="EMBL" id="GMA36083.1"/>
    </source>
</evidence>
<protein>
    <recommendedName>
        <fullName evidence="2">FAD-binding PCMH-type domain-containing protein</fullName>
    </recommendedName>
</protein>
<evidence type="ECO:0000313" key="4">
    <source>
        <dbReference type="Proteomes" id="UP001157125"/>
    </source>
</evidence>
<reference evidence="4" key="1">
    <citation type="journal article" date="2019" name="Int. J. Syst. Evol. Microbiol.">
        <title>The Global Catalogue of Microorganisms (GCM) 10K type strain sequencing project: providing services to taxonomists for standard genome sequencing and annotation.</title>
        <authorList>
            <consortium name="The Broad Institute Genomics Platform"/>
            <consortium name="The Broad Institute Genome Sequencing Center for Infectious Disease"/>
            <person name="Wu L."/>
            <person name="Ma J."/>
        </authorList>
    </citation>
    <scope>NUCLEOTIDE SEQUENCE [LARGE SCALE GENOMIC DNA]</scope>
    <source>
        <strain evidence="4">NBRC 112299</strain>
    </source>
</reference>
<dbReference type="InterPro" id="IPR036318">
    <property type="entry name" value="FAD-bd_PCMH-like_sf"/>
</dbReference>
<dbReference type="Gene3D" id="3.30.465.10">
    <property type="match status" value="1"/>
</dbReference>
<dbReference type="Gene3D" id="3.30.70.2530">
    <property type="match status" value="1"/>
</dbReference>
<dbReference type="Pfam" id="PF01565">
    <property type="entry name" value="FAD_binding_4"/>
    <property type="match status" value="1"/>
</dbReference>
<organism evidence="3 4">
    <name type="scientific">Demequina litorisediminis</name>
    <dbReference type="NCBI Taxonomy" id="1849022"/>
    <lineage>
        <taxon>Bacteria</taxon>
        <taxon>Bacillati</taxon>
        <taxon>Actinomycetota</taxon>
        <taxon>Actinomycetes</taxon>
        <taxon>Micrococcales</taxon>
        <taxon>Demequinaceae</taxon>
        <taxon>Demequina</taxon>
    </lineage>
</organism>
<dbReference type="SUPFAM" id="SSF56176">
    <property type="entry name" value="FAD-binding/transporter-associated domain-like"/>
    <property type="match status" value="1"/>
</dbReference>
<dbReference type="PANTHER" id="PTHR43762">
    <property type="entry name" value="L-GULONOLACTONE OXIDASE"/>
    <property type="match status" value="1"/>
</dbReference>
<accession>A0ABQ6IDY8</accession>
<feature type="region of interest" description="Disordered" evidence="1">
    <location>
        <begin position="190"/>
        <end position="230"/>
    </location>
</feature>
<comment type="caution">
    <text evidence="3">The sequence shown here is derived from an EMBL/GenBank/DDBJ whole genome shotgun (WGS) entry which is preliminary data.</text>
</comment>
<evidence type="ECO:0000259" key="2">
    <source>
        <dbReference type="PROSITE" id="PS51387"/>
    </source>
</evidence>
<dbReference type="InterPro" id="IPR016166">
    <property type="entry name" value="FAD-bd_PCMH"/>
</dbReference>
<dbReference type="InterPro" id="IPR016169">
    <property type="entry name" value="FAD-bd_PCMH_sub2"/>
</dbReference>
<feature type="compositionally biased region" description="Basic residues" evidence="1">
    <location>
        <begin position="220"/>
        <end position="230"/>
    </location>
</feature>
<name>A0ABQ6IDY8_9MICO</name>
<evidence type="ECO:0000256" key="1">
    <source>
        <dbReference type="SAM" id="MobiDB-lite"/>
    </source>
</evidence>
<dbReference type="InterPro" id="IPR010031">
    <property type="entry name" value="FAD_lactone_oxidase-like"/>
</dbReference>
<dbReference type="PANTHER" id="PTHR43762:SF1">
    <property type="entry name" value="D-ARABINONO-1,4-LACTONE OXIDASE"/>
    <property type="match status" value="1"/>
</dbReference>
<proteinExistence type="predicted"/>